<reference evidence="2 3" key="1">
    <citation type="journal article" date="2010" name="Syst. Appl. Microbiol.">
        <title>Four new species of Chryseobacterium from the rhizosphere of coastal sand dune plants, Chryseobacterium elymi sp. nov., Chryseobacterium hagamense sp. nov., Chryseobacterium lathyri sp. nov. and Chryseobacterium rhizosphaerae sp. nov.</title>
        <authorList>
            <person name="Cho S.H."/>
            <person name="Lee K.S."/>
            <person name="Shin D.S."/>
            <person name="Han J.H."/>
            <person name="Park K.S."/>
            <person name="Lee C.H."/>
            <person name="Park K.H."/>
            <person name="Kim S.B."/>
        </authorList>
    </citation>
    <scope>NUCLEOTIDE SEQUENCE [LARGE SCALE GENOMIC DNA]</scope>
    <source>
        <strain evidence="2 3">KCTC 22547</strain>
    </source>
</reference>
<accession>A0A3D9DEG0</accession>
<dbReference type="EMBL" id="QNUH01000011">
    <property type="protein sequence ID" value="REC76369.1"/>
    <property type="molecule type" value="Genomic_DNA"/>
</dbReference>
<keyword evidence="1" id="KW-0812">Transmembrane</keyword>
<feature type="transmembrane region" description="Helical" evidence="1">
    <location>
        <begin position="6"/>
        <end position="24"/>
    </location>
</feature>
<proteinExistence type="predicted"/>
<protein>
    <submittedName>
        <fullName evidence="2">Uncharacterized protein</fullName>
    </submittedName>
</protein>
<gene>
    <name evidence="2" type="ORF">DRF60_13450</name>
</gene>
<sequence length="89" mass="10548">MNFWDSFIIMFLVAFLNVVLYIIFKRYLYGKPDAGMKFLTMNIGKDVFWLITSLIIIDKTRENFLFMIICFVIGSFLIYLSIIKLINKS</sequence>
<organism evidence="2 3">
    <name type="scientific">Chryseobacterium elymi</name>
    <dbReference type="NCBI Taxonomy" id="395936"/>
    <lineage>
        <taxon>Bacteria</taxon>
        <taxon>Pseudomonadati</taxon>
        <taxon>Bacteroidota</taxon>
        <taxon>Flavobacteriia</taxon>
        <taxon>Flavobacteriales</taxon>
        <taxon>Weeksellaceae</taxon>
        <taxon>Chryseobacterium group</taxon>
        <taxon>Chryseobacterium</taxon>
    </lineage>
</organism>
<keyword evidence="1" id="KW-0472">Membrane</keyword>
<evidence type="ECO:0000313" key="3">
    <source>
        <dbReference type="Proteomes" id="UP000257030"/>
    </source>
</evidence>
<comment type="caution">
    <text evidence="2">The sequence shown here is derived from an EMBL/GenBank/DDBJ whole genome shotgun (WGS) entry which is preliminary data.</text>
</comment>
<keyword evidence="1" id="KW-1133">Transmembrane helix</keyword>
<evidence type="ECO:0000256" key="1">
    <source>
        <dbReference type="SAM" id="Phobius"/>
    </source>
</evidence>
<evidence type="ECO:0000313" key="2">
    <source>
        <dbReference type="EMBL" id="REC76369.1"/>
    </source>
</evidence>
<feature type="transmembrane region" description="Helical" evidence="1">
    <location>
        <begin position="36"/>
        <end position="57"/>
    </location>
</feature>
<name>A0A3D9DEG0_9FLAO</name>
<dbReference type="Proteomes" id="UP000257030">
    <property type="component" value="Unassembled WGS sequence"/>
</dbReference>
<keyword evidence="3" id="KW-1185">Reference proteome</keyword>
<dbReference type="AlphaFoldDB" id="A0A3D9DEG0"/>
<feature type="transmembrane region" description="Helical" evidence="1">
    <location>
        <begin position="63"/>
        <end position="86"/>
    </location>
</feature>